<dbReference type="EMBL" id="CACRUB010000031">
    <property type="protein sequence ID" value="VYU26493.1"/>
    <property type="molecule type" value="Genomic_DNA"/>
</dbReference>
<sequence>MSKPEIDNLITINKVDGAVLSSTHGTYHITRKDIGLLKLNSGQIVVADPLLMYRSEDFARKTLSISVRPGVYPVEVYMATDEEDSFPAFCCIRFNNNAPIEFTAAKTIHDQEQKRKPPYRYVVEDCRTGFMDAEVFHTICKLPKRMCLDYLIDFDEDENEDTEFHCVVGSSEDGELTAALFTIMKSGVYYWYWGKDCNGEVCCLFADFFTYQ</sequence>
<proteinExistence type="predicted"/>
<reference evidence="1" key="1">
    <citation type="submission" date="2019-11" db="EMBL/GenBank/DDBJ databases">
        <authorList>
            <person name="Feng L."/>
        </authorList>
    </citation>
    <scope>NUCLEOTIDE SEQUENCE</scope>
    <source>
        <strain evidence="1">FplautiiLFYP42</strain>
    </source>
</reference>
<name>A0A6N3DL55_FLAPL</name>
<gene>
    <name evidence="1" type="ORF">FPLFYP42_01756</name>
</gene>
<accession>A0A6N3DL55</accession>
<protein>
    <recommendedName>
        <fullName evidence="2">DUF4241 domain-containing protein</fullName>
    </recommendedName>
</protein>
<dbReference type="AlphaFoldDB" id="A0A6N3DL55"/>
<dbReference type="InterPro" id="IPR025335">
    <property type="entry name" value="DUF4241"/>
</dbReference>
<dbReference type="Pfam" id="PF14025">
    <property type="entry name" value="DUF4241"/>
    <property type="match status" value="1"/>
</dbReference>
<dbReference type="RefSeq" id="WP_156621425.1">
    <property type="nucleotide sequence ID" value="NZ_CACRUB010000031.1"/>
</dbReference>
<organism evidence="1">
    <name type="scientific">Flavonifractor plautii</name>
    <name type="common">Fusobacterium plautii</name>
    <dbReference type="NCBI Taxonomy" id="292800"/>
    <lineage>
        <taxon>Bacteria</taxon>
        <taxon>Bacillati</taxon>
        <taxon>Bacillota</taxon>
        <taxon>Clostridia</taxon>
        <taxon>Eubacteriales</taxon>
        <taxon>Oscillospiraceae</taxon>
        <taxon>Flavonifractor</taxon>
    </lineage>
</organism>
<evidence type="ECO:0008006" key="2">
    <source>
        <dbReference type="Google" id="ProtNLM"/>
    </source>
</evidence>
<evidence type="ECO:0000313" key="1">
    <source>
        <dbReference type="EMBL" id="VYU26493.1"/>
    </source>
</evidence>